<dbReference type="Proteomes" id="UP000253501">
    <property type="component" value="Unassembled WGS sequence"/>
</dbReference>
<dbReference type="InterPro" id="IPR017946">
    <property type="entry name" value="PLC-like_Pdiesterase_TIM-brl"/>
</dbReference>
<evidence type="ECO:0000259" key="1">
    <source>
        <dbReference type="PROSITE" id="PS51704"/>
    </source>
</evidence>
<keyword evidence="2" id="KW-0378">Hydrolase</keyword>
<sequence>MADEQTTWPGAVTTDNWPYPRHIAHRGAGKLAPENTLAAFRHGASFGYRMFEFDVKLTADGKPVLMHDATLDRTTSGSGRVDSLTLGEVAQLDAGSWHSATFAGEPVPTLRAIARYTCANGYCINIEIKPVPGRETLTGAAVALDAQSLWRGAPVPPLLSSFSEDALAAARRVAPDLPRALLLDKLPVDWLDRLRELDCVALDANHRVLNAKVIADAHAAGFRVLSYTVNDPERADQLLTWGLDGLITDAVDQISP</sequence>
<evidence type="ECO:0000313" key="2">
    <source>
        <dbReference type="EMBL" id="RCJ07891.1"/>
    </source>
</evidence>
<dbReference type="Gene3D" id="3.20.20.190">
    <property type="entry name" value="Phosphatidylinositol (PI) phosphodiesterase"/>
    <property type="match status" value="1"/>
</dbReference>
<name>A0A367PJ24_CUPNE</name>
<dbReference type="RefSeq" id="WP_114132573.1">
    <property type="nucleotide sequence ID" value="NZ_CP068434.1"/>
</dbReference>
<dbReference type="PROSITE" id="PS50007">
    <property type="entry name" value="PIPLC_X_DOMAIN"/>
    <property type="match status" value="1"/>
</dbReference>
<dbReference type="PANTHER" id="PTHR46211:SF1">
    <property type="entry name" value="GLYCEROPHOSPHODIESTER PHOSPHODIESTERASE, CYTOPLASMIC"/>
    <property type="match status" value="1"/>
</dbReference>
<dbReference type="InterPro" id="IPR030395">
    <property type="entry name" value="GP_PDE_dom"/>
</dbReference>
<dbReference type="GO" id="GO:0006629">
    <property type="term" value="P:lipid metabolic process"/>
    <property type="evidence" value="ECO:0007669"/>
    <property type="project" value="InterPro"/>
</dbReference>
<feature type="domain" description="GP-PDE" evidence="1">
    <location>
        <begin position="20"/>
        <end position="256"/>
    </location>
</feature>
<dbReference type="EC" id="3.1.4.46" evidence="2"/>
<protein>
    <submittedName>
        <fullName evidence="2">Glycerophosphodiester phosphodiesterase</fullName>
        <ecNumber evidence="2">3.1.4.46</ecNumber>
    </submittedName>
</protein>
<dbReference type="PROSITE" id="PS51704">
    <property type="entry name" value="GP_PDE"/>
    <property type="match status" value="1"/>
</dbReference>
<comment type="caution">
    <text evidence="2">The sequence shown here is derived from an EMBL/GenBank/DDBJ whole genome shotgun (WGS) entry which is preliminary data.</text>
</comment>
<evidence type="ECO:0000313" key="3">
    <source>
        <dbReference type="Proteomes" id="UP000253501"/>
    </source>
</evidence>
<dbReference type="Pfam" id="PF03009">
    <property type="entry name" value="GDPD"/>
    <property type="match status" value="1"/>
</dbReference>
<dbReference type="CDD" id="cd08562">
    <property type="entry name" value="GDPD_EcUgpQ_like"/>
    <property type="match status" value="1"/>
</dbReference>
<gene>
    <name evidence="2" type="ORF">DDK22_15145</name>
</gene>
<dbReference type="AlphaFoldDB" id="A0A367PJ24"/>
<proteinExistence type="predicted"/>
<dbReference type="GO" id="GO:0008889">
    <property type="term" value="F:glycerophosphodiester phosphodiesterase activity"/>
    <property type="evidence" value="ECO:0007669"/>
    <property type="project" value="UniProtKB-EC"/>
</dbReference>
<dbReference type="PANTHER" id="PTHR46211">
    <property type="entry name" value="GLYCEROPHOSPHORYL DIESTER PHOSPHODIESTERASE"/>
    <property type="match status" value="1"/>
</dbReference>
<dbReference type="NCBIfam" id="NF006989">
    <property type="entry name" value="PRK09454.1"/>
    <property type="match status" value="1"/>
</dbReference>
<organism evidence="2 3">
    <name type="scientific">Cupriavidus necator</name>
    <name type="common">Alcaligenes eutrophus</name>
    <name type="synonym">Ralstonia eutropha</name>
    <dbReference type="NCBI Taxonomy" id="106590"/>
    <lineage>
        <taxon>Bacteria</taxon>
        <taxon>Pseudomonadati</taxon>
        <taxon>Pseudomonadota</taxon>
        <taxon>Betaproteobacteria</taxon>
        <taxon>Burkholderiales</taxon>
        <taxon>Burkholderiaceae</taxon>
        <taxon>Cupriavidus</taxon>
    </lineage>
</organism>
<dbReference type="SUPFAM" id="SSF51695">
    <property type="entry name" value="PLC-like phosphodiesterases"/>
    <property type="match status" value="1"/>
</dbReference>
<reference evidence="2 3" key="1">
    <citation type="submission" date="2018-04" db="EMBL/GenBank/DDBJ databases">
        <title>Cupriavidus necator CR12 genome sequencing and assembly.</title>
        <authorList>
            <person name="Ben Fekih I."/>
            <person name="Mazhar H.S."/>
            <person name="Bello S.K."/>
            <person name="Rensing C."/>
        </authorList>
    </citation>
    <scope>NUCLEOTIDE SEQUENCE [LARGE SCALE GENOMIC DNA]</scope>
    <source>
        <strain evidence="2 3">CR12</strain>
    </source>
</reference>
<accession>A0A367PJ24</accession>
<dbReference type="EMBL" id="QDHA01000034">
    <property type="protein sequence ID" value="RCJ07891.1"/>
    <property type="molecule type" value="Genomic_DNA"/>
</dbReference>